<dbReference type="InterPro" id="IPR036388">
    <property type="entry name" value="WH-like_DNA-bd_sf"/>
</dbReference>
<dbReference type="EMBL" id="NFZT01000001">
    <property type="protein sequence ID" value="OWV34086.1"/>
    <property type="molecule type" value="Genomic_DNA"/>
</dbReference>
<dbReference type="PROSITE" id="PS50042">
    <property type="entry name" value="CNMP_BINDING_3"/>
    <property type="match status" value="1"/>
</dbReference>
<dbReference type="Gene3D" id="1.10.10.10">
    <property type="entry name" value="Winged helix-like DNA-binding domain superfamily/Winged helix DNA-binding domain"/>
    <property type="match status" value="1"/>
</dbReference>
<dbReference type="GO" id="GO:0003700">
    <property type="term" value="F:DNA-binding transcription factor activity"/>
    <property type="evidence" value="ECO:0007669"/>
    <property type="project" value="TreeGrafter"/>
</dbReference>
<dbReference type="CDD" id="cd00038">
    <property type="entry name" value="CAP_ED"/>
    <property type="match status" value="1"/>
</dbReference>
<protein>
    <recommendedName>
        <fullName evidence="8">Crp/Fnr family transcriptional regulator</fullName>
    </recommendedName>
</protein>
<dbReference type="Pfam" id="PF13545">
    <property type="entry name" value="HTH_Crp_2"/>
    <property type="match status" value="1"/>
</dbReference>
<evidence type="ECO:0000256" key="1">
    <source>
        <dbReference type="ARBA" id="ARBA00023015"/>
    </source>
</evidence>
<name>A0A219B7J9_9SPHN</name>
<reference evidence="7" key="1">
    <citation type="submission" date="2017-05" db="EMBL/GenBank/DDBJ databases">
        <authorList>
            <person name="Lin X."/>
        </authorList>
    </citation>
    <scope>NUCLEOTIDE SEQUENCE [LARGE SCALE GENOMIC DNA]</scope>
    <source>
        <strain evidence="7">JLT2012</strain>
    </source>
</reference>
<keyword evidence="1" id="KW-0805">Transcription regulation</keyword>
<evidence type="ECO:0000259" key="4">
    <source>
        <dbReference type="PROSITE" id="PS50042"/>
    </source>
</evidence>
<gene>
    <name evidence="6" type="ORF">B5C34_11860</name>
</gene>
<dbReference type="InterPro" id="IPR000595">
    <property type="entry name" value="cNMP-bd_dom"/>
</dbReference>
<evidence type="ECO:0000313" key="7">
    <source>
        <dbReference type="Proteomes" id="UP000198462"/>
    </source>
</evidence>
<evidence type="ECO:0008006" key="8">
    <source>
        <dbReference type="Google" id="ProtNLM"/>
    </source>
</evidence>
<dbReference type="PROSITE" id="PS51063">
    <property type="entry name" value="HTH_CRP_2"/>
    <property type="match status" value="1"/>
</dbReference>
<dbReference type="Proteomes" id="UP000198462">
    <property type="component" value="Unassembled WGS sequence"/>
</dbReference>
<dbReference type="OrthoDB" id="6155297at2"/>
<dbReference type="InterPro" id="IPR036390">
    <property type="entry name" value="WH_DNA-bd_sf"/>
</dbReference>
<evidence type="ECO:0000259" key="5">
    <source>
        <dbReference type="PROSITE" id="PS51063"/>
    </source>
</evidence>
<dbReference type="AlphaFoldDB" id="A0A219B7J9"/>
<evidence type="ECO:0000256" key="3">
    <source>
        <dbReference type="ARBA" id="ARBA00023163"/>
    </source>
</evidence>
<proteinExistence type="predicted"/>
<comment type="caution">
    <text evidence="6">The sequence shown here is derived from an EMBL/GenBank/DDBJ whole genome shotgun (WGS) entry which is preliminary data.</text>
</comment>
<sequence length="265" mass="29851">MPSPLVRKLALFSPLRADDRDRIMSATTHLETFQAETDIVSQGQVPRSMFVVEDGMAARYRVLKDGRRQILTFLIPGDLCDLHVFLLKEMDHGIAAVTNTRVRALTRDRAMAMNFQHPRIAAAFWWSTLQEEAILRERIVALGRRSARERIAYLFCELYWRFEAVDLVTDHHFSLPLTQSELADALGLTPVHVNRTLRKLVAEGLIEKRRNSVTLLDISALKEVADIDRDYLHFGAPPVEVETYFDRLEGNSAGEAAAGAGSPPA</sequence>
<accession>A0A219B7J9</accession>
<dbReference type="GO" id="GO:0003677">
    <property type="term" value="F:DNA binding"/>
    <property type="evidence" value="ECO:0007669"/>
    <property type="project" value="UniProtKB-KW"/>
</dbReference>
<dbReference type="PANTHER" id="PTHR24567">
    <property type="entry name" value="CRP FAMILY TRANSCRIPTIONAL REGULATORY PROTEIN"/>
    <property type="match status" value="1"/>
</dbReference>
<dbReference type="SUPFAM" id="SSF46785">
    <property type="entry name" value="Winged helix' DNA-binding domain"/>
    <property type="match status" value="1"/>
</dbReference>
<dbReference type="CDD" id="cd00092">
    <property type="entry name" value="HTH_CRP"/>
    <property type="match status" value="1"/>
</dbReference>
<keyword evidence="2" id="KW-0238">DNA-binding</keyword>
<dbReference type="InterPro" id="IPR012318">
    <property type="entry name" value="HTH_CRP"/>
</dbReference>
<dbReference type="SUPFAM" id="SSF51206">
    <property type="entry name" value="cAMP-binding domain-like"/>
    <property type="match status" value="1"/>
</dbReference>
<dbReference type="SMART" id="SM00419">
    <property type="entry name" value="HTH_CRP"/>
    <property type="match status" value="1"/>
</dbReference>
<keyword evidence="7" id="KW-1185">Reference proteome</keyword>
<evidence type="ECO:0000313" key="6">
    <source>
        <dbReference type="EMBL" id="OWV34086.1"/>
    </source>
</evidence>
<feature type="domain" description="HTH crp-type" evidence="5">
    <location>
        <begin position="145"/>
        <end position="219"/>
    </location>
</feature>
<dbReference type="SMART" id="SM00100">
    <property type="entry name" value="cNMP"/>
    <property type="match status" value="1"/>
</dbReference>
<dbReference type="Pfam" id="PF00027">
    <property type="entry name" value="cNMP_binding"/>
    <property type="match status" value="1"/>
</dbReference>
<dbReference type="Gene3D" id="2.60.120.10">
    <property type="entry name" value="Jelly Rolls"/>
    <property type="match status" value="1"/>
</dbReference>
<dbReference type="GO" id="GO:0005829">
    <property type="term" value="C:cytosol"/>
    <property type="evidence" value="ECO:0007669"/>
    <property type="project" value="TreeGrafter"/>
</dbReference>
<dbReference type="InterPro" id="IPR050397">
    <property type="entry name" value="Env_Response_Regulators"/>
</dbReference>
<evidence type="ECO:0000256" key="2">
    <source>
        <dbReference type="ARBA" id="ARBA00023125"/>
    </source>
</evidence>
<keyword evidence="3" id="KW-0804">Transcription</keyword>
<organism evidence="6 7">
    <name type="scientific">Pacificimonas flava</name>
    <dbReference type="NCBI Taxonomy" id="1234595"/>
    <lineage>
        <taxon>Bacteria</taxon>
        <taxon>Pseudomonadati</taxon>
        <taxon>Pseudomonadota</taxon>
        <taxon>Alphaproteobacteria</taxon>
        <taxon>Sphingomonadales</taxon>
        <taxon>Sphingosinicellaceae</taxon>
        <taxon>Pacificimonas</taxon>
    </lineage>
</organism>
<dbReference type="PANTHER" id="PTHR24567:SF68">
    <property type="entry name" value="DNA-BINDING TRANSCRIPTIONAL DUAL REGULATOR CRP"/>
    <property type="match status" value="1"/>
</dbReference>
<dbReference type="InterPro" id="IPR018490">
    <property type="entry name" value="cNMP-bd_dom_sf"/>
</dbReference>
<feature type="domain" description="Cyclic nucleotide-binding" evidence="4">
    <location>
        <begin position="11"/>
        <end position="109"/>
    </location>
</feature>
<dbReference type="InterPro" id="IPR014710">
    <property type="entry name" value="RmlC-like_jellyroll"/>
</dbReference>